<proteinExistence type="predicted"/>
<dbReference type="Proteomes" id="UP001262754">
    <property type="component" value="Unassembled WGS sequence"/>
</dbReference>
<comment type="caution">
    <text evidence="2">The sequence shown here is derived from an EMBL/GenBank/DDBJ whole genome shotgun (WGS) entry which is preliminary data.</text>
</comment>
<evidence type="ECO:0000256" key="1">
    <source>
        <dbReference type="SAM" id="MobiDB-lite"/>
    </source>
</evidence>
<keyword evidence="3" id="KW-1185">Reference proteome</keyword>
<reference evidence="2 3" key="1">
    <citation type="submission" date="2023-07" db="EMBL/GenBank/DDBJ databases">
        <title>Sorghum-associated microbial communities from plants grown in Nebraska, USA.</title>
        <authorList>
            <person name="Schachtman D."/>
        </authorList>
    </citation>
    <scope>NUCLEOTIDE SEQUENCE [LARGE SCALE GENOMIC DNA]</scope>
    <source>
        <strain evidence="2 3">DS2154</strain>
    </source>
</reference>
<accession>A0ABU1MVN8</accession>
<feature type="region of interest" description="Disordered" evidence="1">
    <location>
        <begin position="197"/>
        <end position="231"/>
    </location>
</feature>
<gene>
    <name evidence="2" type="ORF">J2800_000988</name>
</gene>
<dbReference type="EMBL" id="JAVDRL010000003">
    <property type="protein sequence ID" value="MDR6530252.1"/>
    <property type="molecule type" value="Genomic_DNA"/>
</dbReference>
<dbReference type="RefSeq" id="WP_310029691.1">
    <property type="nucleotide sequence ID" value="NZ_JAVDRL010000003.1"/>
</dbReference>
<name>A0ABU1MVN8_9CAUL</name>
<organism evidence="2 3">
    <name type="scientific">Caulobacter rhizosphaerae</name>
    <dbReference type="NCBI Taxonomy" id="2010972"/>
    <lineage>
        <taxon>Bacteria</taxon>
        <taxon>Pseudomonadati</taxon>
        <taxon>Pseudomonadota</taxon>
        <taxon>Alphaproteobacteria</taxon>
        <taxon>Caulobacterales</taxon>
        <taxon>Caulobacteraceae</taxon>
        <taxon>Caulobacter</taxon>
    </lineage>
</organism>
<evidence type="ECO:0000313" key="3">
    <source>
        <dbReference type="Proteomes" id="UP001262754"/>
    </source>
</evidence>
<evidence type="ECO:0000313" key="2">
    <source>
        <dbReference type="EMBL" id="MDR6530252.1"/>
    </source>
</evidence>
<sequence length="231" mass="25087">MSQMVDGPLVDEITIDLVPERLSWPEPGTAGHDSALGGNRHYFDLRHVGWRDVSRMIGEEAPYLVRLRQASDVEDEMGAIVEELEERLVEECEDPLWGLDLGVAVATLALAASGCITFSSCNGGVFGEERHLESYPLIAFHMRSRIAPLIASAARASGAGLAMHGDGSIQVYGADAWTLHEFGKEVFNRRVEIRKANKVGRRPKQTTGGPKLPRDASSSEGAGDGQTDLFD</sequence>
<protein>
    <submittedName>
        <fullName evidence="2">Uncharacterized protein</fullName>
    </submittedName>
</protein>